<dbReference type="SMART" id="SM00173">
    <property type="entry name" value="RAS"/>
    <property type="match status" value="1"/>
</dbReference>
<evidence type="ECO:0000256" key="2">
    <source>
        <dbReference type="ARBA" id="ARBA00006270"/>
    </source>
</evidence>
<dbReference type="InterPro" id="IPR005225">
    <property type="entry name" value="Small_GTP-bd"/>
</dbReference>
<evidence type="ECO:0000256" key="7">
    <source>
        <dbReference type="ARBA" id="ARBA00023134"/>
    </source>
</evidence>
<dbReference type="OrthoDB" id="9989112at2759"/>
<evidence type="ECO:0000256" key="8">
    <source>
        <dbReference type="ARBA" id="ARBA00023136"/>
    </source>
</evidence>
<reference evidence="14 15" key="1">
    <citation type="journal article" date="2018" name="Nat. Ecol. Evol.">
        <title>Shark genomes provide insights into elasmobranch evolution and the origin of vertebrates.</title>
        <authorList>
            <person name="Hara Y"/>
            <person name="Yamaguchi K"/>
            <person name="Onimaru K"/>
            <person name="Kadota M"/>
            <person name="Koyanagi M"/>
            <person name="Keeley SD"/>
            <person name="Tatsumi K"/>
            <person name="Tanaka K"/>
            <person name="Motone F"/>
            <person name="Kageyama Y"/>
            <person name="Nozu R"/>
            <person name="Adachi N"/>
            <person name="Nishimura O"/>
            <person name="Nakagawa R"/>
            <person name="Tanegashima C"/>
            <person name="Kiyatake I"/>
            <person name="Matsumoto R"/>
            <person name="Murakumo K"/>
            <person name="Nishida K"/>
            <person name="Terakita A"/>
            <person name="Kuratani S"/>
            <person name="Sato K"/>
            <person name="Hyodo S Kuraku.S."/>
        </authorList>
    </citation>
    <scope>NUCLEOTIDE SEQUENCE [LARGE SCALE GENOMIC DNA]</scope>
</reference>
<keyword evidence="5" id="KW-0547">Nucleotide-binding</keyword>
<dbReference type="PROSITE" id="PS51417">
    <property type="entry name" value="ARF"/>
    <property type="match status" value="1"/>
</dbReference>
<evidence type="ECO:0000256" key="13">
    <source>
        <dbReference type="ARBA" id="ARBA00060425"/>
    </source>
</evidence>
<dbReference type="PROSITE" id="PS51421">
    <property type="entry name" value="RAS"/>
    <property type="match status" value="1"/>
</dbReference>
<organism evidence="14 15">
    <name type="scientific">Scyliorhinus torazame</name>
    <name type="common">Cloudy catshark</name>
    <name type="synonym">Catulus torazame</name>
    <dbReference type="NCBI Taxonomy" id="75743"/>
    <lineage>
        <taxon>Eukaryota</taxon>
        <taxon>Metazoa</taxon>
        <taxon>Chordata</taxon>
        <taxon>Craniata</taxon>
        <taxon>Vertebrata</taxon>
        <taxon>Chondrichthyes</taxon>
        <taxon>Elasmobranchii</taxon>
        <taxon>Galeomorphii</taxon>
        <taxon>Galeoidea</taxon>
        <taxon>Carcharhiniformes</taxon>
        <taxon>Scyliorhinidae</taxon>
        <taxon>Scyliorhinus</taxon>
    </lineage>
</organism>
<dbReference type="STRING" id="75743.A0A401NV26"/>
<dbReference type="NCBIfam" id="TIGR00231">
    <property type="entry name" value="small_GTP"/>
    <property type="match status" value="1"/>
</dbReference>
<evidence type="ECO:0000256" key="5">
    <source>
        <dbReference type="ARBA" id="ARBA00022741"/>
    </source>
</evidence>
<dbReference type="GO" id="GO:0003924">
    <property type="term" value="F:GTPase activity"/>
    <property type="evidence" value="ECO:0007669"/>
    <property type="project" value="InterPro"/>
</dbReference>
<dbReference type="GO" id="GO:0005525">
    <property type="term" value="F:GTP binding"/>
    <property type="evidence" value="ECO:0007669"/>
    <property type="project" value="UniProtKB-KW"/>
</dbReference>
<evidence type="ECO:0000256" key="4">
    <source>
        <dbReference type="ARBA" id="ARBA00022481"/>
    </source>
</evidence>
<gene>
    <name evidence="14" type="ORF">scyTo_0011791</name>
</gene>
<dbReference type="EMBL" id="BFAA01005487">
    <property type="protein sequence ID" value="GCB64736.1"/>
    <property type="molecule type" value="Genomic_DNA"/>
</dbReference>
<evidence type="ECO:0000256" key="1">
    <source>
        <dbReference type="ARBA" id="ARBA00004342"/>
    </source>
</evidence>
<evidence type="ECO:0000313" key="15">
    <source>
        <dbReference type="Proteomes" id="UP000288216"/>
    </source>
</evidence>
<name>A0A401NV26_SCYTO</name>
<keyword evidence="11" id="KW-0968">Cytoplasmic vesicle</keyword>
<dbReference type="GO" id="GO:0030659">
    <property type="term" value="C:cytoplasmic vesicle membrane"/>
    <property type="evidence" value="ECO:0007669"/>
    <property type="project" value="UniProtKB-SubCell"/>
</dbReference>
<evidence type="ECO:0000313" key="14">
    <source>
        <dbReference type="EMBL" id="GCB64736.1"/>
    </source>
</evidence>
<keyword evidence="7" id="KW-0342">GTP-binding</keyword>
<keyword evidence="10" id="KW-0636">Prenylation</keyword>
<comment type="subcellular location">
    <subcellularLocation>
        <location evidence="13">Autolysosome membrane</location>
    </subcellularLocation>
    <subcellularLocation>
        <location evidence="1">Cell membrane</location>
        <topology evidence="1">Lipid-anchor</topology>
        <orientation evidence="1">Cytoplasmic side</orientation>
    </subcellularLocation>
    <subcellularLocation>
        <location evidence="12">Cytoplasmic vesicle membrane</location>
        <topology evidence="12">Lipid-anchor</topology>
        <orientation evidence="12">Cytoplasmic side</orientation>
    </subcellularLocation>
</comment>
<dbReference type="OMA" id="RKTFEHV"/>
<comment type="caution">
    <text evidence="14">The sequence shown here is derived from an EMBL/GenBank/DDBJ whole genome shotgun (WGS) entry which is preliminary data.</text>
</comment>
<dbReference type="GO" id="GO:0006914">
    <property type="term" value="P:autophagy"/>
    <property type="evidence" value="ECO:0007669"/>
    <property type="project" value="UniProtKB-KW"/>
</dbReference>
<evidence type="ECO:0000256" key="12">
    <source>
        <dbReference type="ARBA" id="ARBA00025701"/>
    </source>
</evidence>
<evidence type="ECO:0000256" key="11">
    <source>
        <dbReference type="ARBA" id="ARBA00023329"/>
    </source>
</evidence>
<dbReference type="FunFam" id="3.40.50.300:FF:000358">
    <property type="entry name" value="RAB39B, member RAS oncogene family"/>
    <property type="match status" value="1"/>
</dbReference>
<evidence type="ECO:0000256" key="9">
    <source>
        <dbReference type="ARBA" id="ARBA00023288"/>
    </source>
</evidence>
<accession>A0A401NV26</accession>
<dbReference type="SUPFAM" id="SSF52540">
    <property type="entry name" value="P-loop containing nucleoside triphosphate hydrolases"/>
    <property type="match status" value="1"/>
</dbReference>
<keyword evidence="15" id="KW-1185">Reference proteome</keyword>
<keyword evidence="6" id="KW-0072">Autophagy</keyword>
<keyword evidence="4" id="KW-0488">Methylation</keyword>
<dbReference type="GO" id="GO:0005886">
    <property type="term" value="C:plasma membrane"/>
    <property type="evidence" value="ECO:0007669"/>
    <property type="project" value="UniProtKB-SubCell"/>
</dbReference>
<evidence type="ECO:0008006" key="16">
    <source>
        <dbReference type="Google" id="ProtNLM"/>
    </source>
</evidence>
<evidence type="ECO:0000256" key="6">
    <source>
        <dbReference type="ARBA" id="ARBA00023006"/>
    </source>
</evidence>
<comment type="similarity">
    <text evidence="2">Belongs to the small GTPase superfamily. Rab family.</text>
</comment>
<dbReference type="PROSITE" id="PS51419">
    <property type="entry name" value="RAB"/>
    <property type="match status" value="1"/>
</dbReference>
<dbReference type="PROSITE" id="PS51420">
    <property type="entry name" value="RHO"/>
    <property type="match status" value="1"/>
</dbReference>
<dbReference type="InterPro" id="IPR001806">
    <property type="entry name" value="Small_GTPase"/>
</dbReference>
<dbReference type="PANTHER" id="PTHR47979">
    <property type="entry name" value="DRAB11-RELATED"/>
    <property type="match status" value="1"/>
</dbReference>
<dbReference type="AlphaFoldDB" id="A0A401NV26"/>
<dbReference type="InterPro" id="IPR027417">
    <property type="entry name" value="P-loop_NTPase"/>
</dbReference>
<keyword evidence="9" id="KW-0449">Lipoprotein</keyword>
<proteinExistence type="inferred from homology"/>
<evidence type="ECO:0000256" key="3">
    <source>
        <dbReference type="ARBA" id="ARBA00022475"/>
    </source>
</evidence>
<dbReference type="SMART" id="SM00176">
    <property type="entry name" value="RAN"/>
    <property type="match status" value="1"/>
</dbReference>
<dbReference type="Gene3D" id="3.40.50.300">
    <property type="entry name" value="P-loop containing nucleotide triphosphate hydrolases"/>
    <property type="match status" value="1"/>
</dbReference>
<dbReference type="PRINTS" id="PR00449">
    <property type="entry name" value="RASTRNSFRMNG"/>
</dbReference>
<dbReference type="Proteomes" id="UP000288216">
    <property type="component" value="Unassembled WGS sequence"/>
</dbReference>
<keyword evidence="8" id="KW-0472">Membrane</keyword>
<keyword evidence="3" id="KW-1003">Cell membrane</keyword>
<dbReference type="GO" id="GO:0120281">
    <property type="term" value="C:autolysosome membrane"/>
    <property type="evidence" value="ECO:0007669"/>
    <property type="project" value="UniProtKB-SubCell"/>
</dbReference>
<dbReference type="Pfam" id="PF00071">
    <property type="entry name" value="Ras"/>
    <property type="match status" value="1"/>
</dbReference>
<dbReference type="InterPro" id="IPR050209">
    <property type="entry name" value="Rab_GTPases_membrane_traffic"/>
</dbReference>
<protein>
    <recommendedName>
        <fullName evidence="16">Ras-related protein Rab-39B</fullName>
    </recommendedName>
</protein>
<dbReference type="SMART" id="SM00175">
    <property type="entry name" value="RAB"/>
    <property type="match status" value="1"/>
</dbReference>
<evidence type="ECO:0000256" key="10">
    <source>
        <dbReference type="ARBA" id="ARBA00023289"/>
    </source>
</evidence>
<dbReference type="SMART" id="SM00174">
    <property type="entry name" value="RHO"/>
    <property type="match status" value="1"/>
</dbReference>
<sequence>MDTIWQYQFRIILLGDSTVGKSSLLKRFTDGSFSEVQDPTVGVDFYARVLEVEPGCRIKLQLWDTAGQERFRSITRSYYRNSVGGLLMFDVTNRKSFESVREWLTEVNNHVYPSKTIFVLVGHKSDLTDDRDVSREEAEKLAEALDLNYIETSAKNNTNVDLAFMKLTECIYDSMKVGEISLEDGWDGVKRGFNPQVLEQPKEEKQSDCNC</sequence>